<keyword evidence="1" id="KW-0812">Transmembrane</keyword>
<dbReference type="EMBL" id="VSSQ01084795">
    <property type="protein sequence ID" value="MPN32664.1"/>
    <property type="molecule type" value="Genomic_DNA"/>
</dbReference>
<evidence type="ECO:0000256" key="1">
    <source>
        <dbReference type="SAM" id="Phobius"/>
    </source>
</evidence>
<protein>
    <submittedName>
        <fullName evidence="2">Uncharacterized protein</fullName>
    </submittedName>
</protein>
<dbReference type="Gene3D" id="1.20.120.1760">
    <property type="match status" value="1"/>
</dbReference>
<gene>
    <name evidence="2" type="ORF">SDC9_180144</name>
</gene>
<keyword evidence="1" id="KW-1133">Transmembrane helix</keyword>
<evidence type="ECO:0000313" key="2">
    <source>
        <dbReference type="EMBL" id="MPN32664.1"/>
    </source>
</evidence>
<feature type="transmembrane region" description="Helical" evidence="1">
    <location>
        <begin position="20"/>
        <end position="42"/>
    </location>
</feature>
<accession>A0A645H8S3</accession>
<name>A0A645H8S3_9ZZZZ</name>
<comment type="caution">
    <text evidence="2">The sequence shown here is derived from an EMBL/GenBank/DDBJ whole genome shotgun (WGS) entry which is preliminary data.</text>
</comment>
<dbReference type="AlphaFoldDB" id="A0A645H8S3"/>
<dbReference type="InterPro" id="IPR043130">
    <property type="entry name" value="CDP-OH_PTrfase_TM_dom"/>
</dbReference>
<sequence>MGDSLDGRLAYYRNKPRKWYGFSLDVTVDWIGTFLIGLGFMIYINHVDYIHSGWLYAGFFFVVMYGWEMVTAQLRYKISGQYSIDSGIFGPTEVRLILGIIITVEAFVPGIIQYLASVACVILLVSNLVEMRKLLSLADAQDKVDRSIKEEEFKKKRIENA</sequence>
<organism evidence="2">
    <name type="scientific">bioreactor metagenome</name>
    <dbReference type="NCBI Taxonomy" id="1076179"/>
    <lineage>
        <taxon>unclassified sequences</taxon>
        <taxon>metagenomes</taxon>
        <taxon>ecological metagenomes</taxon>
    </lineage>
</organism>
<feature type="transmembrane region" description="Helical" evidence="1">
    <location>
        <begin position="54"/>
        <end position="76"/>
    </location>
</feature>
<reference evidence="2" key="1">
    <citation type="submission" date="2019-08" db="EMBL/GenBank/DDBJ databases">
        <authorList>
            <person name="Kucharzyk K."/>
            <person name="Murdoch R.W."/>
            <person name="Higgins S."/>
            <person name="Loffler F."/>
        </authorList>
    </citation>
    <scope>NUCLEOTIDE SEQUENCE</scope>
</reference>
<keyword evidence="1" id="KW-0472">Membrane</keyword>
<proteinExistence type="predicted"/>
<feature type="transmembrane region" description="Helical" evidence="1">
    <location>
        <begin position="96"/>
        <end position="125"/>
    </location>
</feature>